<keyword evidence="4" id="KW-0808">Transferase</keyword>
<comment type="caution">
    <text evidence="11">The sequence shown here is derived from an EMBL/GenBank/DDBJ whole genome shotgun (WGS) entry which is preliminary data.</text>
</comment>
<dbReference type="PROSITE" id="PS50125">
    <property type="entry name" value="GUANYLATE_CYCLASE_2"/>
    <property type="match status" value="1"/>
</dbReference>
<dbReference type="SUPFAM" id="SSF55874">
    <property type="entry name" value="ATPase domain of HSP90 chaperone/DNA topoisomerase II/histidine kinase"/>
    <property type="match status" value="1"/>
</dbReference>
<dbReference type="SMART" id="SM00448">
    <property type="entry name" value="REC"/>
    <property type="match status" value="1"/>
</dbReference>
<dbReference type="PANTHER" id="PTHR43047">
    <property type="entry name" value="TWO-COMPONENT HISTIDINE PROTEIN KINASE"/>
    <property type="match status" value="1"/>
</dbReference>
<dbReference type="Pfam" id="PF02518">
    <property type="entry name" value="HATPase_c"/>
    <property type="match status" value="1"/>
</dbReference>
<proteinExistence type="predicted"/>
<reference evidence="11 12" key="1">
    <citation type="submission" date="2018-07" db="EMBL/GenBank/DDBJ databases">
        <title>Genomic Encyclopedia of Type Strains, Phase III (KMG-III): the genomes of soil and plant-associated and newly described type strains.</title>
        <authorList>
            <person name="Whitman W."/>
        </authorList>
    </citation>
    <scope>NUCLEOTIDE SEQUENCE [LARGE SCALE GENOMIC DNA]</scope>
    <source>
        <strain evidence="11 12">CECT 8487</strain>
    </source>
</reference>
<dbReference type="InterPro" id="IPR036890">
    <property type="entry name" value="HATPase_C_sf"/>
</dbReference>
<dbReference type="SMART" id="SM00387">
    <property type="entry name" value="HATPase_c"/>
    <property type="match status" value="1"/>
</dbReference>
<dbReference type="SUPFAM" id="SSF47384">
    <property type="entry name" value="Homodimeric domain of signal transducing histidine kinase"/>
    <property type="match status" value="1"/>
</dbReference>
<dbReference type="InterPro" id="IPR001054">
    <property type="entry name" value="A/G_cyclase"/>
</dbReference>
<comment type="catalytic activity">
    <reaction evidence="1">
        <text>ATP + protein L-histidine = ADP + protein N-phospho-L-histidine.</text>
        <dbReference type="EC" id="2.7.13.3"/>
    </reaction>
</comment>
<dbReference type="InterPro" id="IPR003661">
    <property type="entry name" value="HisK_dim/P_dom"/>
</dbReference>
<evidence type="ECO:0000256" key="4">
    <source>
        <dbReference type="ARBA" id="ARBA00022679"/>
    </source>
</evidence>
<dbReference type="Gene3D" id="3.40.50.2300">
    <property type="match status" value="1"/>
</dbReference>
<dbReference type="InterPro" id="IPR036097">
    <property type="entry name" value="HisK_dim/P_sf"/>
</dbReference>
<feature type="repeat" description="TPR" evidence="7">
    <location>
        <begin position="242"/>
        <end position="275"/>
    </location>
</feature>
<evidence type="ECO:0000259" key="10">
    <source>
        <dbReference type="PROSITE" id="PS50125"/>
    </source>
</evidence>
<dbReference type="Pfam" id="PF00072">
    <property type="entry name" value="Response_reg"/>
    <property type="match status" value="1"/>
</dbReference>
<dbReference type="SMART" id="SM00044">
    <property type="entry name" value="CYCc"/>
    <property type="match status" value="1"/>
</dbReference>
<dbReference type="InterPro" id="IPR005467">
    <property type="entry name" value="His_kinase_dom"/>
</dbReference>
<dbReference type="SUPFAM" id="SSF55073">
    <property type="entry name" value="Nucleotide cyclase"/>
    <property type="match status" value="1"/>
</dbReference>
<dbReference type="GO" id="GO:0009927">
    <property type="term" value="F:histidine phosphotransfer kinase activity"/>
    <property type="evidence" value="ECO:0007669"/>
    <property type="project" value="TreeGrafter"/>
</dbReference>
<evidence type="ECO:0000256" key="7">
    <source>
        <dbReference type="PROSITE-ProRule" id="PRU00339"/>
    </source>
</evidence>
<gene>
    <name evidence="11" type="ORF">DFQ02_10444</name>
</gene>
<feature type="repeat" description="TPR" evidence="7">
    <location>
        <begin position="82"/>
        <end position="115"/>
    </location>
</feature>
<dbReference type="InterPro" id="IPR029787">
    <property type="entry name" value="Nucleotide_cyclase"/>
</dbReference>
<dbReference type="InterPro" id="IPR003594">
    <property type="entry name" value="HATPase_dom"/>
</dbReference>
<dbReference type="PROSITE" id="PS50110">
    <property type="entry name" value="RESPONSE_REGULATORY"/>
    <property type="match status" value="1"/>
</dbReference>
<dbReference type="CDD" id="cd17574">
    <property type="entry name" value="REC_OmpR"/>
    <property type="match status" value="1"/>
</dbReference>
<dbReference type="Pfam" id="PF13424">
    <property type="entry name" value="TPR_12"/>
    <property type="match status" value="2"/>
</dbReference>
<dbReference type="InterPro" id="IPR019734">
    <property type="entry name" value="TPR_rpt"/>
</dbReference>
<evidence type="ECO:0000313" key="11">
    <source>
        <dbReference type="EMBL" id="RED48206.1"/>
    </source>
</evidence>
<dbReference type="EMBL" id="QRDX01000004">
    <property type="protein sequence ID" value="RED48206.1"/>
    <property type="molecule type" value="Genomic_DNA"/>
</dbReference>
<protein>
    <recommendedName>
        <fullName evidence="2">histidine kinase</fullName>
        <ecNumber evidence="2">2.7.13.3</ecNumber>
    </recommendedName>
</protein>
<dbReference type="GO" id="GO:0005886">
    <property type="term" value="C:plasma membrane"/>
    <property type="evidence" value="ECO:0007669"/>
    <property type="project" value="TreeGrafter"/>
</dbReference>
<feature type="domain" description="Response regulatory" evidence="9">
    <location>
        <begin position="716"/>
        <end position="833"/>
    </location>
</feature>
<dbReference type="SMART" id="SM00028">
    <property type="entry name" value="TPR"/>
    <property type="match status" value="7"/>
</dbReference>
<evidence type="ECO:0000256" key="3">
    <source>
        <dbReference type="ARBA" id="ARBA00022553"/>
    </source>
</evidence>
<feature type="domain" description="Guanylate cyclase" evidence="10">
    <location>
        <begin position="873"/>
        <end position="999"/>
    </location>
</feature>
<feature type="domain" description="Histidine kinase" evidence="8">
    <location>
        <begin position="457"/>
        <end position="675"/>
    </location>
</feature>
<dbReference type="PROSITE" id="PS50005">
    <property type="entry name" value="TPR"/>
    <property type="match status" value="5"/>
</dbReference>
<dbReference type="SUPFAM" id="SSF48452">
    <property type="entry name" value="TPR-like"/>
    <property type="match status" value="2"/>
</dbReference>
<dbReference type="CDD" id="cd00082">
    <property type="entry name" value="HisKA"/>
    <property type="match status" value="1"/>
</dbReference>
<dbReference type="AlphaFoldDB" id="A0A3D9HGS6"/>
<dbReference type="Proteomes" id="UP000256629">
    <property type="component" value="Unassembled WGS sequence"/>
</dbReference>
<evidence type="ECO:0000259" key="8">
    <source>
        <dbReference type="PROSITE" id="PS50109"/>
    </source>
</evidence>
<evidence type="ECO:0000256" key="2">
    <source>
        <dbReference type="ARBA" id="ARBA00012438"/>
    </source>
</evidence>
<dbReference type="PROSITE" id="PS50293">
    <property type="entry name" value="TPR_REGION"/>
    <property type="match status" value="1"/>
</dbReference>
<dbReference type="Gene3D" id="1.10.287.130">
    <property type="match status" value="1"/>
</dbReference>
<keyword evidence="7" id="KW-0802">TPR repeat</keyword>
<dbReference type="Gene3D" id="3.30.70.1230">
    <property type="entry name" value="Nucleotide cyclase"/>
    <property type="match status" value="1"/>
</dbReference>
<keyword evidence="12" id="KW-1185">Reference proteome</keyword>
<dbReference type="EC" id="2.7.13.3" evidence="2"/>
<name>A0A3D9HGS6_9FLAO</name>
<evidence type="ECO:0000256" key="6">
    <source>
        <dbReference type="PROSITE-ProRule" id="PRU00169"/>
    </source>
</evidence>
<dbReference type="InterPro" id="IPR001789">
    <property type="entry name" value="Sig_transdc_resp-reg_receiver"/>
</dbReference>
<keyword evidence="5 11" id="KW-0418">Kinase</keyword>
<keyword evidence="3 6" id="KW-0597">Phosphoprotein</keyword>
<organism evidence="11 12">
    <name type="scientific">Seonamhaeicola aphaedonensis</name>
    <dbReference type="NCBI Taxonomy" id="1461338"/>
    <lineage>
        <taxon>Bacteria</taxon>
        <taxon>Pseudomonadati</taxon>
        <taxon>Bacteroidota</taxon>
        <taxon>Flavobacteriia</taxon>
        <taxon>Flavobacteriales</taxon>
        <taxon>Flavobacteriaceae</taxon>
    </lineage>
</organism>
<dbReference type="FunFam" id="3.30.565.10:FF:000010">
    <property type="entry name" value="Sensor histidine kinase RcsC"/>
    <property type="match status" value="1"/>
</dbReference>
<dbReference type="Pfam" id="PF00211">
    <property type="entry name" value="Guanylate_cyc"/>
    <property type="match status" value="1"/>
</dbReference>
<dbReference type="PRINTS" id="PR00344">
    <property type="entry name" value="BCTRLSENSOR"/>
</dbReference>
<dbReference type="CDD" id="cd16922">
    <property type="entry name" value="HATPase_EvgS-ArcB-TorS-like"/>
    <property type="match status" value="1"/>
</dbReference>
<dbReference type="SUPFAM" id="SSF52172">
    <property type="entry name" value="CheY-like"/>
    <property type="match status" value="1"/>
</dbReference>
<dbReference type="Gene3D" id="3.30.565.10">
    <property type="entry name" value="Histidine kinase-like ATPase, C-terminal domain"/>
    <property type="match status" value="1"/>
</dbReference>
<dbReference type="Pfam" id="PF00512">
    <property type="entry name" value="HisKA"/>
    <property type="match status" value="1"/>
</dbReference>
<dbReference type="PROSITE" id="PS50109">
    <property type="entry name" value="HIS_KIN"/>
    <property type="match status" value="1"/>
</dbReference>
<evidence type="ECO:0000256" key="1">
    <source>
        <dbReference type="ARBA" id="ARBA00000085"/>
    </source>
</evidence>
<dbReference type="InterPro" id="IPR011006">
    <property type="entry name" value="CheY-like_superfamily"/>
</dbReference>
<dbReference type="GO" id="GO:0004016">
    <property type="term" value="F:adenylate cyclase activity"/>
    <property type="evidence" value="ECO:0007669"/>
    <property type="project" value="UniProtKB-ARBA"/>
</dbReference>
<dbReference type="GO" id="GO:0000155">
    <property type="term" value="F:phosphorelay sensor kinase activity"/>
    <property type="evidence" value="ECO:0007669"/>
    <property type="project" value="InterPro"/>
</dbReference>
<evidence type="ECO:0000259" key="9">
    <source>
        <dbReference type="PROSITE" id="PS50110"/>
    </source>
</evidence>
<feature type="repeat" description="TPR" evidence="7">
    <location>
        <begin position="202"/>
        <end position="235"/>
    </location>
</feature>
<dbReference type="Gene3D" id="1.25.40.10">
    <property type="entry name" value="Tetratricopeptide repeat domain"/>
    <property type="match status" value="2"/>
</dbReference>
<dbReference type="CDD" id="cd07302">
    <property type="entry name" value="CHD"/>
    <property type="match status" value="1"/>
</dbReference>
<dbReference type="InterPro" id="IPR011990">
    <property type="entry name" value="TPR-like_helical_dom_sf"/>
</dbReference>
<dbReference type="InterPro" id="IPR004358">
    <property type="entry name" value="Sig_transdc_His_kin-like_C"/>
</dbReference>
<dbReference type="PANTHER" id="PTHR43047:SF72">
    <property type="entry name" value="OSMOSENSING HISTIDINE PROTEIN KINASE SLN1"/>
    <property type="match status" value="1"/>
</dbReference>
<evidence type="ECO:0000256" key="5">
    <source>
        <dbReference type="ARBA" id="ARBA00022777"/>
    </source>
</evidence>
<feature type="modified residue" description="4-aspartylphosphate" evidence="6">
    <location>
        <position position="766"/>
    </location>
</feature>
<evidence type="ECO:0000313" key="12">
    <source>
        <dbReference type="Proteomes" id="UP000256629"/>
    </source>
</evidence>
<dbReference type="GO" id="GO:0009190">
    <property type="term" value="P:cyclic nucleotide biosynthetic process"/>
    <property type="evidence" value="ECO:0007669"/>
    <property type="project" value="InterPro"/>
</dbReference>
<accession>A0A3D9HGS6</accession>
<dbReference type="SMART" id="SM00388">
    <property type="entry name" value="HisKA"/>
    <property type="match status" value="1"/>
</dbReference>
<feature type="repeat" description="TPR" evidence="7">
    <location>
        <begin position="122"/>
        <end position="155"/>
    </location>
</feature>
<sequence>MTKYKLTLLVCIVFFNFSICQIEKLDSLKTIFENQKEIDSIRFEAGLDAFMVLFRKDLDSARAFGNKVLKFSEDKENKKWEATSLRFVGNTYAIQGRYREALKYFTRSHELHAQLSDEKAMATTYNNIGTVHYELGNFTEALDNLLKGLKIADKIDDKPNLARLSNNLGNVYIRQKNQEKALEYYYYSLKLKKESGNKYSISHAYNNVGLVYTNLKDFDKALDNLLKSAELAIAVEDKRGQTRAYGNIGQLYNMFGKFQEALEYLNKSIKIKEEIGDKEGLISNYLYRGGGNYFYTNNYQLAKADCEKSLKLAREMNVLIAEQEACECLSRVWEKLGNYNKSLQYFKLSAVAKDSLFNNEKSQEIARQELQYQYEKQQLADSLEFNKQKAARELQFVNDLNKQRNKVNWVIFGTLGLLVIGGVYWRSRQKSIKLRQERNVINKLKQVDKLKDEFLANTSHELRTPLNGIIGLSESLKDGVAGKLPSKAIENLDMIANSGKRLSHLVNDILDFSKLKNKDITLSLRPVDLYTVVDMALKISEVFVKDKPVKLINTVPKDIPLVDADENRLQQVLYNIIGNAIKFTEKGNIEIRAEVNDRFIKTSIIDTGIGIPEEKFETIFKSFEQVDGSTEREYGGTGLGLSVTKQLIELHGGEIKVNSIVGKGSTFSFTVPKSSENRGDYSSFKPTNENQKVQSLVNQDSSESKEEIPQLKAHINILIVDDEPINRRVLENHLTVAGYKVHEVGSGKEALDLLDKGYVFNLVLLDIMMPNMSGYEVCEIIRTRYLSSELPIVLLTAKNRVSDLVTGFNAGANDYLTKPFSKNELLSRIKTHLRLCSIHRATSKFVPYEFLKSVGREAITDVVLGDYTEKEITVLFTDVRDYTRLAESMTPEQNFKFVNAYVGRMGPVIHDNNGFVNQYLGDGIMALFPNHAEDALKACIDMQKVIQQYNERRQGEGYETIQVGMGLHTGQLVMGIIGDPNRNDTAIIADTVNTASRMEGVTKYYGANIILSEASIDTITNKKDFNFRFLGKVMVKGKQNAMRIYECFDGDDSEQIELKKKTFENFEKGLKCFLNKEFPKASAMFDKIIRVNPKDEVAHYFLTKSAEYTFSGVPEDWEVINKMDMK</sequence>
<feature type="repeat" description="TPR" evidence="7">
    <location>
        <begin position="162"/>
        <end position="195"/>
    </location>
</feature>